<evidence type="ECO:0000313" key="1">
    <source>
        <dbReference type="EMBL" id="OFV67936.1"/>
    </source>
</evidence>
<keyword evidence="2" id="KW-1185">Reference proteome</keyword>
<dbReference type="Proteomes" id="UP000186940">
    <property type="component" value="Unassembled WGS sequence"/>
</dbReference>
<dbReference type="InterPro" id="IPR027417">
    <property type="entry name" value="P-loop_NTPase"/>
</dbReference>
<reference evidence="1" key="1">
    <citation type="submission" date="2016-05" db="EMBL/GenBank/DDBJ databases">
        <title>Microbial consortia oxidize butane by reversing methanogenesis.</title>
        <authorList>
            <person name="Laso-Perez R."/>
            <person name="Richter M."/>
            <person name="Wegener G."/>
            <person name="Musat F."/>
        </authorList>
    </citation>
    <scope>NUCLEOTIDE SEQUENCE [LARGE SCALE GENOMIC DNA]</scope>
    <source>
        <strain evidence="1">BOX2</strain>
    </source>
</reference>
<dbReference type="EMBL" id="LYOS01000002">
    <property type="protein sequence ID" value="OFV67936.1"/>
    <property type="molecule type" value="Genomic_DNA"/>
</dbReference>
<gene>
    <name evidence="1" type="ORF">SCAL_000576</name>
</gene>
<dbReference type="SUPFAM" id="SSF52540">
    <property type="entry name" value="P-loop containing nucleoside triphosphate hydrolases"/>
    <property type="match status" value="1"/>
</dbReference>
<accession>A0A1F2PBC0</accession>
<sequence length="1023" mass="117376">MKIHASTYSGWLNEIKRSGIEGGGYMLAVKLREEIADAKSEAQLVRNINPVISWDDFKPPEGPDIPAQLGGLEGDPEWFFSHTYPTSVIKEVLEGIKEKIEGVGPGVFPLDGYLGSGKSHILLTLYHIFRHPEEALSWFKKWGIDFPEIEDTIVIPVPLQNVSYKDLWSPFFKALGKDIDVEEEDWPKPNQIKKAVGDKKVLMLIDEIDNWYDAKSSQEKARVRGFLQSLSETSEDPDYQLKLVTTFLGLSSDVKVLRDIVARPRGGSSIVMQRTEDIFDIVRFRLFEVTDDAEIEKIILEYLKKIGEKLRKKGLDENSHLRDELKRAYPFHPSFLRTLSSLKVRQMLVMLARVVMRKLDKVDLIIASDLDDDILRDYLHSANPKIVDAYFEDIRFVQNTREVKDGIISFDLARAILLTSMLNTTETKKGADIKDIIFGCSPKYKVQDIDDTISFLEKWTRLKKIEEDGIIRYVITTELPVAVKIERKAQLISADDALNRIKQLVEKTVSSEIRGYKLIYDPSEITNDKRLKILTLLEKPLDLSSVYPSDFTNKNTLYLLYPGYSLKSDETIKLAKRIIASSELAETEEQKEPFKDFHKEYMKHLKKQIDNAGWRGFRWFRKNLKDRPTPDERTITNLKDVDEVIKNYASKDLLKYFLNMVLEEQNEISLRDLKERFYRLEGAPILLKDEDLLSLLAEMEKNGEVAIKTKQGRTLYKESISPQIVGNEDVIEKPPETAVPPTTGDVATLVKDKKKLHYKEYASRYPFIEEGVLEKVYISSINPKDGIFAIEENKVVSRPTNTKLSALAVKEEAAKVLEPLVLKIVNEKIAIKLPELSEILKETYGNSGITDDLVLMASDNLEIGTQVHILRRKDAVVVQLPEERLIDEVKKKIFFEVKKEGEIDKEILIEELSKRIPTEKKTFDDAIAYLIDDGKLEFDKESDKLSLPRKKDKPVKPKKRIIIKEEGTTSEIINKIGEIVEETDIIEDVRIEIVKDLSAKELKELLERTGEMSIKLMARRKEI</sequence>
<dbReference type="AlphaFoldDB" id="A0A1F2PBC0"/>
<dbReference type="STRING" id="1838285.SCAL_000576"/>
<dbReference type="InterPro" id="IPR007555">
    <property type="entry name" value="DUF499"/>
</dbReference>
<organism evidence="1 2">
    <name type="scientific">Candidatus Syntropharchaeum caldarium</name>
    <dbReference type="NCBI Taxonomy" id="1838285"/>
    <lineage>
        <taxon>Archaea</taxon>
        <taxon>Methanobacteriati</taxon>
        <taxon>Methanobacteriota</taxon>
        <taxon>Stenosarchaea group</taxon>
        <taxon>Methanomicrobia</taxon>
        <taxon>Methanosarcinales</taxon>
        <taxon>ANME-2 cluster</taxon>
        <taxon>Candidatus Syntropharchaeum</taxon>
    </lineage>
</organism>
<comment type="caution">
    <text evidence="1">The sequence shown here is derived from an EMBL/GenBank/DDBJ whole genome shotgun (WGS) entry which is preliminary data.</text>
</comment>
<proteinExistence type="predicted"/>
<name>A0A1F2PBC0_9EURY</name>
<dbReference type="Pfam" id="PF04465">
    <property type="entry name" value="DUF499"/>
    <property type="match status" value="1"/>
</dbReference>
<evidence type="ECO:0000313" key="2">
    <source>
        <dbReference type="Proteomes" id="UP000186940"/>
    </source>
</evidence>
<protein>
    <submittedName>
        <fullName evidence="1">AAA family ATPase</fullName>
    </submittedName>
</protein>